<protein>
    <recommendedName>
        <fullName evidence="3">Methyl-accepting chemotaxis protein</fullName>
    </recommendedName>
</protein>
<evidence type="ECO:0000313" key="2">
    <source>
        <dbReference type="Proteomes" id="UP000005050"/>
    </source>
</evidence>
<evidence type="ECO:0000313" key="1">
    <source>
        <dbReference type="EMBL" id="EHT98376.1"/>
    </source>
</evidence>
<gene>
    <name evidence="1" type="ORF">CKS_4731</name>
</gene>
<name>H3RJB9_PANSE</name>
<dbReference type="AlphaFoldDB" id="H3RJB9"/>
<dbReference type="Proteomes" id="UP000005050">
    <property type="component" value="Unassembled WGS sequence"/>
</dbReference>
<proteinExistence type="predicted"/>
<evidence type="ECO:0008006" key="3">
    <source>
        <dbReference type="Google" id="ProtNLM"/>
    </source>
</evidence>
<dbReference type="PATRIC" id="fig|660596.6.peg.4402"/>
<comment type="caution">
    <text evidence="1">The sequence shown here is derived from an EMBL/GenBank/DDBJ whole genome shotgun (WGS) entry which is preliminary data.</text>
</comment>
<reference evidence="1 2" key="1">
    <citation type="journal article" date="2012" name="Mol. Microbiol.">
        <title>The genetic and structural basis of two distinct terminal side branch residues in stewartan and amylovoran exopolysaccharides and their potential role in host adaptation.</title>
        <authorList>
            <person name="Wang X."/>
            <person name="Yang F."/>
            <person name="von Bodman S.B."/>
        </authorList>
    </citation>
    <scope>NUCLEOTIDE SEQUENCE [LARGE SCALE GENOMIC DNA]</scope>
    <source>
        <strain evidence="1 2">DC283</strain>
    </source>
</reference>
<accession>H3RJB9</accession>
<sequence>MTQQNAALVQESAAASASLEEQAQYLTHFVSAFRLADA</sequence>
<dbReference type="EMBL" id="AHIE01000037">
    <property type="protein sequence ID" value="EHT98376.1"/>
    <property type="molecule type" value="Genomic_DNA"/>
</dbReference>
<organism evidence="1 2">
    <name type="scientific">Pantoea stewartii subsp. stewartii DC283</name>
    <dbReference type="NCBI Taxonomy" id="660596"/>
    <lineage>
        <taxon>Bacteria</taxon>
        <taxon>Pseudomonadati</taxon>
        <taxon>Pseudomonadota</taxon>
        <taxon>Gammaproteobacteria</taxon>
        <taxon>Enterobacterales</taxon>
        <taxon>Erwiniaceae</taxon>
        <taxon>Pantoea</taxon>
    </lineage>
</organism>